<feature type="region of interest" description="Disordered" evidence="1">
    <location>
        <begin position="111"/>
        <end position="225"/>
    </location>
</feature>
<accession>A0AAU9SNJ7</accession>
<name>A0AAU9SNJ7_THLAR</name>
<dbReference type="PANTHER" id="PTHR48227">
    <property type="entry name" value="DNA TOPOISOMERASE 1-LIKE"/>
    <property type="match status" value="1"/>
</dbReference>
<keyword evidence="3" id="KW-1185">Reference proteome</keyword>
<protein>
    <submittedName>
        <fullName evidence="2">Uncharacterized protein</fullName>
    </submittedName>
</protein>
<dbReference type="AlphaFoldDB" id="A0AAU9SNJ7"/>
<feature type="compositionally biased region" description="Basic and acidic residues" evidence="1">
    <location>
        <begin position="167"/>
        <end position="180"/>
    </location>
</feature>
<dbReference type="PANTHER" id="PTHR48227:SF1">
    <property type="entry name" value="DNA LIGASE 1-LIKE"/>
    <property type="match status" value="1"/>
</dbReference>
<feature type="compositionally biased region" description="Basic residues" evidence="1">
    <location>
        <begin position="214"/>
        <end position="225"/>
    </location>
</feature>
<evidence type="ECO:0000256" key="1">
    <source>
        <dbReference type="SAM" id="MobiDB-lite"/>
    </source>
</evidence>
<evidence type="ECO:0000313" key="2">
    <source>
        <dbReference type="EMBL" id="CAH2069372.1"/>
    </source>
</evidence>
<gene>
    <name evidence="2" type="ORF">TAV2_LOCUS22309</name>
</gene>
<sequence length="225" mass="26132">MKTVTGRVVSEEPISLTTAANILSGFVASKNGASQDVSAYLRRAAAAFTELKSMHREINSSSLKGKKKLRSEARNEQNQIDEFKELDRAKGIDDLVGNGGEIRFRKSEIVREEESICGQEQDEIKEDKKKKKKKSKKNKEEDVVDEKLEDEQRNEERKERKKKKKKSKEEDVIDEKVNEKLEDEQMSEEREERKKEKKKRRKSDGETNSEERKSKKKRKSKEIDG</sequence>
<proteinExistence type="predicted"/>
<organism evidence="2 3">
    <name type="scientific">Thlaspi arvense</name>
    <name type="common">Field penny-cress</name>
    <dbReference type="NCBI Taxonomy" id="13288"/>
    <lineage>
        <taxon>Eukaryota</taxon>
        <taxon>Viridiplantae</taxon>
        <taxon>Streptophyta</taxon>
        <taxon>Embryophyta</taxon>
        <taxon>Tracheophyta</taxon>
        <taxon>Spermatophyta</taxon>
        <taxon>Magnoliopsida</taxon>
        <taxon>eudicotyledons</taxon>
        <taxon>Gunneridae</taxon>
        <taxon>Pentapetalae</taxon>
        <taxon>rosids</taxon>
        <taxon>malvids</taxon>
        <taxon>Brassicales</taxon>
        <taxon>Brassicaceae</taxon>
        <taxon>Thlaspideae</taxon>
        <taxon>Thlaspi</taxon>
    </lineage>
</organism>
<feature type="compositionally biased region" description="Basic and acidic residues" evidence="1">
    <location>
        <begin position="70"/>
        <end position="79"/>
    </location>
</feature>
<reference evidence="2 3" key="1">
    <citation type="submission" date="2022-03" db="EMBL/GenBank/DDBJ databases">
        <authorList>
            <person name="Nunn A."/>
            <person name="Chopra R."/>
            <person name="Nunn A."/>
            <person name="Contreras Garrido A."/>
        </authorList>
    </citation>
    <scope>NUCLEOTIDE SEQUENCE [LARGE SCALE GENOMIC DNA]</scope>
</reference>
<evidence type="ECO:0000313" key="3">
    <source>
        <dbReference type="Proteomes" id="UP000836841"/>
    </source>
</evidence>
<feature type="compositionally biased region" description="Basic residues" evidence="1">
    <location>
        <begin position="128"/>
        <end position="137"/>
    </location>
</feature>
<dbReference type="EMBL" id="OU466862">
    <property type="protein sequence ID" value="CAH2069372.1"/>
    <property type="molecule type" value="Genomic_DNA"/>
</dbReference>
<feature type="region of interest" description="Disordered" evidence="1">
    <location>
        <begin position="57"/>
        <end position="79"/>
    </location>
</feature>
<dbReference type="Proteomes" id="UP000836841">
    <property type="component" value="Chromosome 6"/>
</dbReference>
<feature type="compositionally biased region" description="Basic and acidic residues" evidence="1">
    <location>
        <begin position="203"/>
        <end position="213"/>
    </location>
</feature>